<feature type="compositionally biased region" description="Pro residues" evidence="3">
    <location>
        <begin position="1"/>
        <end position="12"/>
    </location>
</feature>
<keyword evidence="1" id="KW-0596">Phosphopantetheine</keyword>
<protein>
    <submittedName>
        <fullName evidence="5">Non-ribosomal peptide synthetase</fullName>
    </submittedName>
</protein>
<evidence type="ECO:0000256" key="1">
    <source>
        <dbReference type="ARBA" id="ARBA00022450"/>
    </source>
</evidence>
<sequence>MTAPTPGGPAPERPAAATAAEPAATAADATATTVPALIARYAEQHPRALAVTDGSLSLTYRELVDSARRLAAELAHRGVRPGSAVGLLCARSTRLVVAELAVWWAGGHVVPLDPAYPRPRIAEMTGDAGVRLTLGDKALLADAGLADDQVLVLTETGPSETGVAGPGPAAGTPAAGLADRPAATPDAVALVHYTSGSTGRPKGVQVPHAAVADLATAPDAVALGPGDRVLFHSPATFDAATFELWAPLARGAAVAVSPAERPTAEELARDVERFGVTTAFLTTALFHQLAARRSRIFGVLRTVVAGGEALAAEHAGAVLRAFPWLTLVNGYGPTEATTFATLHRVEPADCAGPVPIGRPFGGARTYVLDDGQAPVPDGTRGELWVAGARLALGYLGRPELTAERFRELPGIGRAYRTGDLAVRRPDGTLEFHGRLDDQVKVRGFRIEPGEIEHALRALPEVAEAAVVVRRAGREDAALTACLVPAEGTRPAPEALRRRLAERLPAHLVPTAWTVLDALPLTGTGKVDRRALAEDDIAPATAAAAPGAQAPTGAAALTPIQQVVAEAWSRALERPVTAPDADFFAEGGHSLLAMWVVDDLREDLGVELPLGDFLDHPTVAGQAALIERALLAADDAAPADPEAGDPEAGRPEPAPAAHLLEPTR</sequence>
<dbReference type="InterPro" id="IPR020806">
    <property type="entry name" value="PKS_PP-bd"/>
</dbReference>
<accession>A0ABW1F2S1</accession>
<feature type="compositionally biased region" description="Low complexity" evidence="3">
    <location>
        <begin position="161"/>
        <end position="176"/>
    </location>
</feature>
<dbReference type="Pfam" id="PF00501">
    <property type="entry name" value="AMP-binding"/>
    <property type="match status" value="1"/>
</dbReference>
<dbReference type="InterPro" id="IPR009081">
    <property type="entry name" value="PP-bd_ACP"/>
</dbReference>
<dbReference type="InterPro" id="IPR045851">
    <property type="entry name" value="AMP-bd_C_sf"/>
</dbReference>
<dbReference type="Gene3D" id="1.10.1200.10">
    <property type="entry name" value="ACP-like"/>
    <property type="match status" value="1"/>
</dbReference>
<evidence type="ECO:0000259" key="4">
    <source>
        <dbReference type="PROSITE" id="PS50075"/>
    </source>
</evidence>
<dbReference type="SUPFAM" id="SSF47336">
    <property type="entry name" value="ACP-like"/>
    <property type="match status" value="1"/>
</dbReference>
<organism evidence="5 6">
    <name type="scientific">Kitasatospora aburaviensis</name>
    <dbReference type="NCBI Taxonomy" id="67265"/>
    <lineage>
        <taxon>Bacteria</taxon>
        <taxon>Bacillati</taxon>
        <taxon>Actinomycetota</taxon>
        <taxon>Actinomycetes</taxon>
        <taxon>Kitasatosporales</taxon>
        <taxon>Streptomycetaceae</taxon>
        <taxon>Kitasatospora</taxon>
    </lineage>
</organism>
<evidence type="ECO:0000256" key="2">
    <source>
        <dbReference type="ARBA" id="ARBA00022553"/>
    </source>
</evidence>
<feature type="compositionally biased region" description="Low complexity" evidence="3">
    <location>
        <begin position="13"/>
        <end position="26"/>
    </location>
</feature>
<evidence type="ECO:0000256" key="3">
    <source>
        <dbReference type="SAM" id="MobiDB-lite"/>
    </source>
</evidence>
<dbReference type="Gene3D" id="3.40.50.980">
    <property type="match status" value="2"/>
</dbReference>
<dbReference type="InterPro" id="IPR020845">
    <property type="entry name" value="AMP-binding_CS"/>
</dbReference>
<dbReference type="Gene3D" id="3.30.300.30">
    <property type="match status" value="1"/>
</dbReference>
<dbReference type="NCBIfam" id="TIGR01733">
    <property type="entry name" value="AA-adenyl-dom"/>
    <property type="match status" value="1"/>
</dbReference>
<dbReference type="PROSITE" id="PS00455">
    <property type="entry name" value="AMP_BINDING"/>
    <property type="match status" value="1"/>
</dbReference>
<dbReference type="Pfam" id="PF00550">
    <property type="entry name" value="PP-binding"/>
    <property type="match status" value="1"/>
</dbReference>
<comment type="caution">
    <text evidence="5">The sequence shown here is derived from an EMBL/GenBank/DDBJ whole genome shotgun (WGS) entry which is preliminary data.</text>
</comment>
<dbReference type="Proteomes" id="UP001596067">
    <property type="component" value="Unassembled WGS sequence"/>
</dbReference>
<dbReference type="PANTHER" id="PTHR45527:SF1">
    <property type="entry name" value="FATTY ACID SYNTHASE"/>
    <property type="match status" value="1"/>
</dbReference>
<dbReference type="PANTHER" id="PTHR45527">
    <property type="entry name" value="NONRIBOSOMAL PEPTIDE SYNTHETASE"/>
    <property type="match status" value="1"/>
</dbReference>
<dbReference type="Pfam" id="PF13193">
    <property type="entry name" value="AMP-binding_C"/>
    <property type="match status" value="1"/>
</dbReference>
<dbReference type="EMBL" id="JBHSOD010000036">
    <property type="protein sequence ID" value="MFC5888209.1"/>
    <property type="molecule type" value="Genomic_DNA"/>
</dbReference>
<dbReference type="CDD" id="cd12117">
    <property type="entry name" value="A_NRPS_Srf_like"/>
    <property type="match status" value="1"/>
</dbReference>
<gene>
    <name evidence="5" type="ORF">ACFP0N_24915</name>
</gene>
<dbReference type="InterPro" id="IPR036736">
    <property type="entry name" value="ACP-like_sf"/>
</dbReference>
<proteinExistence type="predicted"/>
<evidence type="ECO:0000313" key="6">
    <source>
        <dbReference type="Proteomes" id="UP001596067"/>
    </source>
</evidence>
<dbReference type="Gene3D" id="2.30.38.10">
    <property type="entry name" value="Luciferase, Domain 3"/>
    <property type="match status" value="1"/>
</dbReference>
<feature type="region of interest" description="Disordered" evidence="3">
    <location>
        <begin position="1"/>
        <end position="26"/>
    </location>
</feature>
<dbReference type="InterPro" id="IPR025110">
    <property type="entry name" value="AMP-bd_C"/>
</dbReference>
<name>A0ABW1F2S1_9ACTN</name>
<dbReference type="RefSeq" id="WP_313766783.1">
    <property type="nucleotide sequence ID" value="NZ_BAAAVH010000014.1"/>
</dbReference>
<feature type="domain" description="Carrier" evidence="4">
    <location>
        <begin position="554"/>
        <end position="629"/>
    </location>
</feature>
<keyword evidence="2" id="KW-0597">Phosphoprotein</keyword>
<dbReference type="SMART" id="SM00823">
    <property type="entry name" value="PKS_PP"/>
    <property type="match status" value="1"/>
</dbReference>
<dbReference type="PROSITE" id="PS50075">
    <property type="entry name" value="CARRIER"/>
    <property type="match status" value="1"/>
</dbReference>
<keyword evidence="6" id="KW-1185">Reference proteome</keyword>
<dbReference type="InterPro" id="IPR000873">
    <property type="entry name" value="AMP-dep_synth/lig_dom"/>
</dbReference>
<dbReference type="InterPro" id="IPR010071">
    <property type="entry name" value="AA_adenyl_dom"/>
</dbReference>
<dbReference type="SUPFAM" id="SSF56801">
    <property type="entry name" value="Acetyl-CoA synthetase-like"/>
    <property type="match status" value="1"/>
</dbReference>
<reference evidence="6" key="1">
    <citation type="journal article" date="2019" name="Int. J. Syst. Evol. Microbiol.">
        <title>The Global Catalogue of Microorganisms (GCM) 10K type strain sequencing project: providing services to taxonomists for standard genome sequencing and annotation.</title>
        <authorList>
            <consortium name="The Broad Institute Genomics Platform"/>
            <consortium name="The Broad Institute Genome Sequencing Center for Infectious Disease"/>
            <person name="Wu L."/>
            <person name="Ma J."/>
        </authorList>
    </citation>
    <scope>NUCLEOTIDE SEQUENCE [LARGE SCALE GENOMIC DNA]</scope>
    <source>
        <strain evidence="6">CGMCC 4.1469</strain>
    </source>
</reference>
<feature type="compositionally biased region" description="Low complexity" evidence="3">
    <location>
        <begin position="654"/>
        <end position="663"/>
    </location>
</feature>
<feature type="region of interest" description="Disordered" evidence="3">
    <location>
        <begin position="157"/>
        <end position="178"/>
    </location>
</feature>
<feature type="region of interest" description="Disordered" evidence="3">
    <location>
        <begin position="634"/>
        <end position="663"/>
    </location>
</feature>
<evidence type="ECO:0000313" key="5">
    <source>
        <dbReference type="EMBL" id="MFC5888209.1"/>
    </source>
</evidence>